<protein>
    <submittedName>
        <fullName evidence="1">Uncharacterized protein</fullName>
    </submittedName>
</protein>
<name>A0AAD9HGP3_9PEZI</name>
<keyword evidence="2" id="KW-1185">Reference proteome</keyword>
<accession>A0AAD9HGP3</accession>
<comment type="caution">
    <text evidence="1">The sequence shown here is derived from an EMBL/GenBank/DDBJ whole genome shotgun (WGS) entry which is preliminary data.</text>
</comment>
<dbReference type="EMBL" id="MU842873">
    <property type="protein sequence ID" value="KAK2028745.1"/>
    <property type="molecule type" value="Genomic_DNA"/>
</dbReference>
<dbReference type="Proteomes" id="UP001232148">
    <property type="component" value="Unassembled WGS sequence"/>
</dbReference>
<organism evidence="1 2">
    <name type="scientific">Colletotrichum zoysiae</name>
    <dbReference type="NCBI Taxonomy" id="1216348"/>
    <lineage>
        <taxon>Eukaryota</taxon>
        <taxon>Fungi</taxon>
        <taxon>Dikarya</taxon>
        <taxon>Ascomycota</taxon>
        <taxon>Pezizomycotina</taxon>
        <taxon>Sordariomycetes</taxon>
        <taxon>Hypocreomycetidae</taxon>
        <taxon>Glomerellales</taxon>
        <taxon>Glomerellaceae</taxon>
        <taxon>Colletotrichum</taxon>
        <taxon>Colletotrichum graminicola species complex</taxon>
    </lineage>
</organism>
<gene>
    <name evidence="1" type="ORF">LX32DRAFT_639675</name>
</gene>
<proteinExistence type="predicted"/>
<sequence length="155" mass="17433">MNLNGSKSCGQDTFYFNESLRNSRYFDARYSDLQIYLMPEPDEYKDFSFEEAGRVSVCVDASSCTWITAGREGRKKVGRFNKYALCGRDLGCGDVRAEGLLHMDGLVHQGIWKSGHFEAIDLVGEDTAPYPALDADILRGAYHIQPAFAGMWQRV</sequence>
<reference evidence="1" key="1">
    <citation type="submission" date="2021-06" db="EMBL/GenBank/DDBJ databases">
        <title>Comparative genomics, transcriptomics and evolutionary studies reveal genomic signatures of adaptation to plant cell wall in hemibiotrophic fungi.</title>
        <authorList>
            <consortium name="DOE Joint Genome Institute"/>
            <person name="Baroncelli R."/>
            <person name="Diaz J.F."/>
            <person name="Benocci T."/>
            <person name="Peng M."/>
            <person name="Battaglia E."/>
            <person name="Haridas S."/>
            <person name="Andreopoulos W."/>
            <person name="Labutti K."/>
            <person name="Pangilinan J."/>
            <person name="Floch G.L."/>
            <person name="Makela M.R."/>
            <person name="Henrissat B."/>
            <person name="Grigoriev I.V."/>
            <person name="Crouch J.A."/>
            <person name="De Vries R.P."/>
            <person name="Sukno S.A."/>
            <person name="Thon M.R."/>
        </authorList>
    </citation>
    <scope>NUCLEOTIDE SEQUENCE</scope>
    <source>
        <strain evidence="1">MAFF235873</strain>
    </source>
</reference>
<evidence type="ECO:0000313" key="1">
    <source>
        <dbReference type="EMBL" id="KAK2028745.1"/>
    </source>
</evidence>
<evidence type="ECO:0000313" key="2">
    <source>
        <dbReference type="Proteomes" id="UP001232148"/>
    </source>
</evidence>
<dbReference type="AlphaFoldDB" id="A0AAD9HGP3"/>